<feature type="chain" id="PRO_5047126387" description="Calmodulin" evidence="2">
    <location>
        <begin position="23"/>
        <end position="956"/>
    </location>
</feature>
<feature type="compositionally biased region" description="Pro residues" evidence="1">
    <location>
        <begin position="344"/>
        <end position="364"/>
    </location>
</feature>
<feature type="compositionally biased region" description="Low complexity" evidence="1">
    <location>
        <begin position="285"/>
        <end position="298"/>
    </location>
</feature>
<name>A0ABN9VHE7_9DINO</name>
<dbReference type="EMBL" id="CAUYUJ010017183">
    <property type="protein sequence ID" value="CAK0872637.1"/>
    <property type="molecule type" value="Genomic_DNA"/>
</dbReference>
<feature type="compositionally biased region" description="Basic and acidic residues" evidence="1">
    <location>
        <begin position="186"/>
        <end position="195"/>
    </location>
</feature>
<keyword evidence="2" id="KW-0732">Signal</keyword>
<evidence type="ECO:0000313" key="4">
    <source>
        <dbReference type="Proteomes" id="UP001189429"/>
    </source>
</evidence>
<dbReference type="InterPro" id="IPR051187">
    <property type="entry name" value="Pre-mRNA_3'-end_processing_reg"/>
</dbReference>
<protein>
    <recommendedName>
        <fullName evidence="5">Calmodulin</fullName>
    </recommendedName>
</protein>
<gene>
    <name evidence="3" type="ORF">PCOR1329_LOCUS58039</name>
</gene>
<feature type="region of interest" description="Disordered" evidence="1">
    <location>
        <begin position="176"/>
        <end position="195"/>
    </location>
</feature>
<feature type="signal peptide" evidence="2">
    <location>
        <begin position="1"/>
        <end position="22"/>
    </location>
</feature>
<proteinExistence type="predicted"/>
<dbReference type="Proteomes" id="UP001189429">
    <property type="component" value="Unassembled WGS sequence"/>
</dbReference>
<dbReference type="PANTHER" id="PTHR13484">
    <property type="entry name" value="FIP1-LIKE 1 PROTEIN"/>
    <property type="match status" value="1"/>
</dbReference>
<evidence type="ECO:0000313" key="3">
    <source>
        <dbReference type="EMBL" id="CAK0872637.1"/>
    </source>
</evidence>
<dbReference type="PANTHER" id="PTHR13484:SF0">
    <property type="entry name" value="PRE-MRNA 3'-END-PROCESSING FACTOR FIP1"/>
    <property type="match status" value="1"/>
</dbReference>
<keyword evidence="4" id="KW-1185">Reference proteome</keyword>
<feature type="region of interest" description="Disordered" evidence="1">
    <location>
        <begin position="285"/>
        <end position="367"/>
    </location>
</feature>
<accession>A0ABN9VHE7</accession>
<comment type="caution">
    <text evidence="3">The sequence shown here is derived from an EMBL/GenBank/DDBJ whole genome shotgun (WGS) entry which is preliminary data.</text>
</comment>
<sequence length="956" mass="100789">MLGMMVPLRALAVAALLRATAAIKIVEDGDRDGPEVITGETAAVWRKIMETSANAMQHQRNAEEAAKTAAEARAVDDAAWDAAAAKAAADARAAEKAAKAFAEAEATEKTAAEAKAAEEAAKAAAEAKAADEAANVASEASAAEQAAKVAEEAKSAEEAAKATAQAEAAEEAANNAAAAKSVADPRTADEKAKSFAEAEAAEKAAAAAKAAEEAATAAAEAEVAMEVARKAATAKAAAAAKAAEAAAEALAEAKAAEVVAAEARAAEETRTKAIAATTADDEVARVASEARAAEQAAEAAEEDEVAKAAAPQAQTRAAEEAAKAAAPPAPASITEDRHDKGRPQPSPPPTAPPTLEPTQEPTPEPTFKFEAPGIPCSCHVPECFKTYDHNGDGCLTQDECDLQMPILEYCFMVPATCGPEKWDLDDDACINLTEFEMVYEVNQSVCPTEVPEPCDECPQGKYIVPNPCECVDCVGETRRRRSIECTPCPAPFVPCQDPDADDCCDPYIPGASNVPNGSTSIPVHVAYQTCTEFSLGDSITISGRLSSDPSTTVTHSTVVIGISQITGGYELDLNDPLPGNFQYDTTVQQACTSTDGTQVSGSFSPFAGGCCCACGTDCCETTEVCTLYPNGTGECSNAGPYPEFSTPAPTVGAKGDPHLVNLQGEHFDINHEGTFTLLRFPQAVEKAAEFSFQAVVQPDVGKPCTTYITHVELSGAWLGGKSMEIRCYRKSHSNDTDAFLGARLLEGKGDSPWQTIEEFETKDLVLSDSESGIEVSLDKATWFPKKRSKTGPTAAGMFTLYLRNKRSPTGAKITMRQDLPEQEHLNVAVRQLSQLGRVDVGGLLGFDAHPESLERPSAACVHHRATARYRIESQDYADHGYYFRPAWKDRWDKIRTGGRSRDNEAAASFMGRFDGKSGLENKVCKCPSDPHGSAAGSIEGVLVEEASFMFAKASWE</sequence>
<feature type="compositionally biased region" description="Low complexity" evidence="1">
    <location>
        <begin position="307"/>
        <end position="316"/>
    </location>
</feature>
<evidence type="ECO:0000256" key="1">
    <source>
        <dbReference type="SAM" id="MobiDB-lite"/>
    </source>
</evidence>
<evidence type="ECO:0008006" key="5">
    <source>
        <dbReference type="Google" id="ProtNLM"/>
    </source>
</evidence>
<organism evidence="3 4">
    <name type="scientific">Prorocentrum cordatum</name>
    <dbReference type="NCBI Taxonomy" id="2364126"/>
    <lineage>
        <taxon>Eukaryota</taxon>
        <taxon>Sar</taxon>
        <taxon>Alveolata</taxon>
        <taxon>Dinophyceae</taxon>
        <taxon>Prorocentrales</taxon>
        <taxon>Prorocentraceae</taxon>
        <taxon>Prorocentrum</taxon>
    </lineage>
</organism>
<evidence type="ECO:0000256" key="2">
    <source>
        <dbReference type="SAM" id="SignalP"/>
    </source>
</evidence>
<reference evidence="3" key="1">
    <citation type="submission" date="2023-10" db="EMBL/GenBank/DDBJ databases">
        <authorList>
            <person name="Chen Y."/>
            <person name="Shah S."/>
            <person name="Dougan E. K."/>
            <person name="Thang M."/>
            <person name="Chan C."/>
        </authorList>
    </citation>
    <scope>NUCLEOTIDE SEQUENCE [LARGE SCALE GENOMIC DNA]</scope>
</reference>